<protein>
    <submittedName>
        <fullName evidence="4">NmrA family transcriptional regulator</fullName>
    </submittedName>
</protein>
<dbReference type="InterPro" id="IPR008030">
    <property type="entry name" value="NmrA-like"/>
</dbReference>
<dbReference type="SUPFAM" id="SSF51735">
    <property type="entry name" value="NAD(P)-binding Rossmann-fold domains"/>
    <property type="match status" value="1"/>
</dbReference>
<dbReference type="OrthoDB" id="9794300at2"/>
<dbReference type="EMBL" id="MPIN01000012">
    <property type="protein sequence ID" value="OJH36070.1"/>
    <property type="molecule type" value="Genomic_DNA"/>
</dbReference>
<keyword evidence="5" id="KW-1185">Reference proteome</keyword>
<evidence type="ECO:0000256" key="1">
    <source>
        <dbReference type="ARBA" id="ARBA00006328"/>
    </source>
</evidence>
<dbReference type="PANTHER" id="PTHR42748">
    <property type="entry name" value="NITROGEN METABOLITE REPRESSION PROTEIN NMRA FAMILY MEMBER"/>
    <property type="match status" value="1"/>
</dbReference>
<dbReference type="InterPro" id="IPR051164">
    <property type="entry name" value="NmrA-like_oxidored"/>
</dbReference>
<evidence type="ECO:0000259" key="3">
    <source>
        <dbReference type="Pfam" id="PF05368"/>
    </source>
</evidence>
<dbReference type="InterPro" id="IPR036291">
    <property type="entry name" value="NAD(P)-bd_dom_sf"/>
</dbReference>
<dbReference type="Pfam" id="PF05368">
    <property type="entry name" value="NmrA"/>
    <property type="match status" value="1"/>
</dbReference>
<organism evidence="4 5">
    <name type="scientific">Cystobacter ferrugineus</name>
    <dbReference type="NCBI Taxonomy" id="83449"/>
    <lineage>
        <taxon>Bacteria</taxon>
        <taxon>Pseudomonadati</taxon>
        <taxon>Myxococcota</taxon>
        <taxon>Myxococcia</taxon>
        <taxon>Myxococcales</taxon>
        <taxon>Cystobacterineae</taxon>
        <taxon>Archangiaceae</taxon>
        <taxon>Cystobacter</taxon>
    </lineage>
</organism>
<dbReference type="AlphaFoldDB" id="A0A1L9B1E6"/>
<gene>
    <name evidence="4" type="ORF">BON30_36385</name>
</gene>
<dbReference type="STRING" id="83449.BON30_36385"/>
<sequence>MSRLLTVLVTGATGKQGGAVARMLLARGHQVHALVRSPDNAQAKALAHLGAQLVPGDFEEVDTLEHAMMGMDAVFAMATPFGEQGLEGEVRHGRHLIDAAKIARVPHFIYSSVASGNQPTGVPHFETKLVLEEHLRHSTLPYTILAPVFFMENFLGPLFAQRLHEGMLAMPLPPHRGLQMIALADFGAFATRVMETAEDFIGKRIELASDEVTGEQAAALVSYVSGHKLRYEEVPLEAIRSRSEDLARMYAWLQTEGYHVDSTLLRQDYPDVGWHTFEDWARIQDWSGLLGTTWRGPVAAEPSLI</sequence>
<dbReference type="CDD" id="cd05251">
    <property type="entry name" value="NmrA_like_SDR_a"/>
    <property type="match status" value="1"/>
</dbReference>
<feature type="domain" description="NmrA-like" evidence="3">
    <location>
        <begin position="6"/>
        <end position="280"/>
    </location>
</feature>
<dbReference type="Gene3D" id="3.40.50.720">
    <property type="entry name" value="NAD(P)-binding Rossmann-like Domain"/>
    <property type="match status" value="1"/>
</dbReference>
<proteinExistence type="inferred from homology"/>
<dbReference type="PANTHER" id="PTHR42748:SF7">
    <property type="entry name" value="NMRA LIKE REDOX SENSOR 1-RELATED"/>
    <property type="match status" value="1"/>
</dbReference>
<name>A0A1L9B1E6_9BACT</name>
<comment type="similarity">
    <text evidence="1">Belongs to the NmrA-type oxidoreductase family.</text>
</comment>
<evidence type="ECO:0000313" key="4">
    <source>
        <dbReference type="EMBL" id="OJH36070.1"/>
    </source>
</evidence>
<keyword evidence="2" id="KW-0521">NADP</keyword>
<dbReference type="RefSeq" id="WP_143177906.1">
    <property type="nucleotide sequence ID" value="NZ_MPIN01000012.1"/>
</dbReference>
<evidence type="ECO:0000256" key="2">
    <source>
        <dbReference type="ARBA" id="ARBA00022857"/>
    </source>
</evidence>
<reference evidence="4 5" key="2">
    <citation type="submission" date="2016-12" db="EMBL/GenBank/DDBJ databases">
        <title>Draft Genome Sequence of Cystobacter ferrugineus Strain Cbfe23.</title>
        <authorList>
            <person name="Akbar S."/>
            <person name="Dowd S.E."/>
            <person name="Stevens D.C."/>
        </authorList>
    </citation>
    <scope>NUCLEOTIDE SEQUENCE [LARGE SCALE GENOMIC DNA]</scope>
    <source>
        <strain evidence="4 5">Cbfe23</strain>
    </source>
</reference>
<accession>A0A1L9B1E6</accession>
<comment type="caution">
    <text evidence="4">The sequence shown here is derived from an EMBL/GenBank/DDBJ whole genome shotgun (WGS) entry which is preliminary data.</text>
</comment>
<evidence type="ECO:0000313" key="5">
    <source>
        <dbReference type="Proteomes" id="UP000182229"/>
    </source>
</evidence>
<dbReference type="Proteomes" id="UP000182229">
    <property type="component" value="Unassembled WGS sequence"/>
</dbReference>
<reference evidence="5" key="1">
    <citation type="submission" date="2016-11" db="EMBL/GenBank/DDBJ databases">
        <authorList>
            <person name="Shukria A."/>
            <person name="Stevens D.C."/>
        </authorList>
    </citation>
    <scope>NUCLEOTIDE SEQUENCE [LARGE SCALE GENOMIC DNA]</scope>
    <source>
        <strain evidence="5">Cbfe23</strain>
    </source>
</reference>